<dbReference type="AlphaFoldDB" id="A0A0M8PD96"/>
<sequence>MIIADIYTLGKKYTSGTFLCSFRNTPWLPRSALETPNILYQGLVPSTTSVKYVRKIRSRTSHSTPTLTPNR</sequence>
<accession>A0A0M8PD96</accession>
<protein>
    <submittedName>
        <fullName evidence="1">Uncharacterized protein</fullName>
    </submittedName>
</protein>
<organism evidence="1 2">
    <name type="scientific">Penicillium nordicum</name>
    <dbReference type="NCBI Taxonomy" id="229535"/>
    <lineage>
        <taxon>Eukaryota</taxon>
        <taxon>Fungi</taxon>
        <taxon>Dikarya</taxon>
        <taxon>Ascomycota</taxon>
        <taxon>Pezizomycotina</taxon>
        <taxon>Eurotiomycetes</taxon>
        <taxon>Eurotiomycetidae</taxon>
        <taxon>Eurotiales</taxon>
        <taxon>Aspergillaceae</taxon>
        <taxon>Penicillium</taxon>
    </lineage>
</organism>
<proteinExistence type="predicted"/>
<evidence type="ECO:0000313" key="1">
    <source>
        <dbReference type="EMBL" id="KOS45781.1"/>
    </source>
</evidence>
<reference evidence="1 2" key="1">
    <citation type="submission" date="2015-08" db="EMBL/GenBank/DDBJ databases">
        <title>Genome sequencing of Penicillium nordicum.</title>
        <authorList>
            <person name="Nguyen H.D."/>
            <person name="Seifert K.A."/>
        </authorList>
    </citation>
    <scope>NUCLEOTIDE SEQUENCE [LARGE SCALE GENOMIC DNA]</scope>
    <source>
        <strain evidence="1 2">DAOMC 185683</strain>
    </source>
</reference>
<evidence type="ECO:0000313" key="2">
    <source>
        <dbReference type="Proteomes" id="UP000037696"/>
    </source>
</evidence>
<keyword evidence="2" id="KW-1185">Reference proteome</keyword>
<dbReference type="EMBL" id="LHQQ01000038">
    <property type="protein sequence ID" value="KOS45781.1"/>
    <property type="molecule type" value="Genomic_DNA"/>
</dbReference>
<comment type="caution">
    <text evidence="1">The sequence shown here is derived from an EMBL/GenBank/DDBJ whole genome shotgun (WGS) entry which is preliminary data.</text>
</comment>
<name>A0A0M8PD96_9EURO</name>
<gene>
    <name evidence="1" type="ORF">ACN38_g3247</name>
</gene>
<dbReference type="Proteomes" id="UP000037696">
    <property type="component" value="Unassembled WGS sequence"/>
</dbReference>